<dbReference type="EMBL" id="JANIEX010002032">
    <property type="protein sequence ID" value="KAJ3552589.1"/>
    <property type="molecule type" value="Genomic_DNA"/>
</dbReference>
<dbReference type="InterPro" id="IPR036673">
    <property type="entry name" value="Cyanovirin-N_sf"/>
</dbReference>
<organism evidence="2 3">
    <name type="scientific">Leucocoprinus birnbaumii</name>
    <dbReference type="NCBI Taxonomy" id="56174"/>
    <lineage>
        <taxon>Eukaryota</taxon>
        <taxon>Fungi</taxon>
        <taxon>Dikarya</taxon>
        <taxon>Basidiomycota</taxon>
        <taxon>Agaricomycotina</taxon>
        <taxon>Agaricomycetes</taxon>
        <taxon>Agaricomycetidae</taxon>
        <taxon>Agaricales</taxon>
        <taxon>Agaricineae</taxon>
        <taxon>Agaricaceae</taxon>
        <taxon>Leucocoprinus</taxon>
    </lineage>
</organism>
<keyword evidence="3" id="KW-1185">Reference proteome</keyword>
<evidence type="ECO:0000259" key="1">
    <source>
        <dbReference type="Pfam" id="PF08881"/>
    </source>
</evidence>
<sequence length="185" mass="21057">MTRFNLPVVLSIASSADIEWLFGVDHKEDDLDILVSKLQKKKLAAGDRHCAVNTVERDKLPPRPDRAIHSYHLLSYASLYWKQQNLALENGRKLVYYSNEKGISELDLSQYIGNCDGELEYDSAGFHLTAFDMQLLNGHLLVGRVRKINGTLVKSWINLDQRIHCYNGILEYDPGREKQVVSSPV</sequence>
<comment type="caution">
    <text evidence="2">The sequence shown here is derived from an EMBL/GenBank/DDBJ whole genome shotgun (WGS) entry which is preliminary data.</text>
</comment>
<protein>
    <recommendedName>
        <fullName evidence="1">Cyanovirin-N domain-containing protein</fullName>
    </recommendedName>
</protein>
<dbReference type="AlphaFoldDB" id="A0AAD5VFQ0"/>
<reference evidence="2" key="1">
    <citation type="submission" date="2022-07" db="EMBL/GenBank/DDBJ databases">
        <title>Genome Sequence of Leucocoprinus birnbaumii.</title>
        <authorList>
            <person name="Buettner E."/>
        </authorList>
    </citation>
    <scope>NUCLEOTIDE SEQUENCE</scope>
    <source>
        <strain evidence="2">VT141</strain>
    </source>
</reference>
<dbReference type="Pfam" id="PF08881">
    <property type="entry name" value="CVNH"/>
    <property type="match status" value="1"/>
</dbReference>
<dbReference type="Gene3D" id="2.30.60.10">
    <property type="entry name" value="Cyanovirin-N"/>
    <property type="match status" value="1"/>
</dbReference>
<proteinExistence type="predicted"/>
<feature type="domain" description="Cyanovirin-N" evidence="1">
    <location>
        <begin position="103"/>
        <end position="171"/>
    </location>
</feature>
<dbReference type="SUPFAM" id="SSF51322">
    <property type="entry name" value="Cyanovirin-N"/>
    <property type="match status" value="1"/>
</dbReference>
<accession>A0AAD5VFQ0</accession>
<gene>
    <name evidence="2" type="ORF">NP233_g12845</name>
</gene>
<evidence type="ECO:0000313" key="2">
    <source>
        <dbReference type="EMBL" id="KAJ3552589.1"/>
    </source>
</evidence>
<evidence type="ECO:0000313" key="3">
    <source>
        <dbReference type="Proteomes" id="UP001213000"/>
    </source>
</evidence>
<name>A0AAD5VFQ0_9AGAR</name>
<dbReference type="InterPro" id="IPR011058">
    <property type="entry name" value="Cyanovirin-N"/>
</dbReference>
<dbReference type="Proteomes" id="UP001213000">
    <property type="component" value="Unassembled WGS sequence"/>
</dbReference>